<reference evidence="1" key="1">
    <citation type="submission" date="2023-10" db="EMBL/GenBank/DDBJ databases">
        <authorList>
            <person name="Rodriguez Cubillos JULIANA M."/>
            <person name="De Vega J."/>
        </authorList>
    </citation>
    <scope>NUCLEOTIDE SEQUENCE</scope>
</reference>
<dbReference type="EMBL" id="CASHSV030000001">
    <property type="protein sequence ID" value="CAJ2627638.1"/>
    <property type="molecule type" value="Genomic_DNA"/>
</dbReference>
<gene>
    <name evidence="1" type="ORF">MILVUS5_LOCUS42</name>
</gene>
<proteinExistence type="predicted"/>
<organism evidence="1 2">
    <name type="scientific">Trifolium pratense</name>
    <name type="common">Red clover</name>
    <dbReference type="NCBI Taxonomy" id="57577"/>
    <lineage>
        <taxon>Eukaryota</taxon>
        <taxon>Viridiplantae</taxon>
        <taxon>Streptophyta</taxon>
        <taxon>Embryophyta</taxon>
        <taxon>Tracheophyta</taxon>
        <taxon>Spermatophyta</taxon>
        <taxon>Magnoliopsida</taxon>
        <taxon>eudicotyledons</taxon>
        <taxon>Gunneridae</taxon>
        <taxon>Pentapetalae</taxon>
        <taxon>rosids</taxon>
        <taxon>fabids</taxon>
        <taxon>Fabales</taxon>
        <taxon>Fabaceae</taxon>
        <taxon>Papilionoideae</taxon>
        <taxon>50 kb inversion clade</taxon>
        <taxon>NPAAA clade</taxon>
        <taxon>Hologalegina</taxon>
        <taxon>IRL clade</taxon>
        <taxon>Trifolieae</taxon>
        <taxon>Trifolium</taxon>
    </lineage>
</organism>
<comment type="caution">
    <text evidence="1">The sequence shown here is derived from an EMBL/GenBank/DDBJ whole genome shotgun (WGS) entry which is preliminary data.</text>
</comment>
<accession>A0ACB0I6J8</accession>
<evidence type="ECO:0000313" key="2">
    <source>
        <dbReference type="Proteomes" id="UP001177021"/>
    </source>
</evidence>
<keyword evidence="2" id="KW-1185">Reference proteome</keyword>
<dbReference type="Proteomes" id="UP001177021">
    <property type="component" value="Unassembled WGS sequence"/>
</dbReference>
<name>A0ACB0I6J8_TRIPR</name>
<protein>
    <submittedName>
        <fullName evidence="1">Uncharacterized protein</fullName>
    </submittedName>
</protein>
<sequence length="1033" mass="117193">MRRTGPIELQFDPEIEKTARAIRKATREAQASREKALLGGTPDCQGQGSATMEEEQDPPVHVPPVPQPQRRTLGDYGRRDNDALANQGFQPANPVSFDIKNTVLSALKENPYSGSESQCPNLHLSHFYEACDYTDPPGDHPNGGCFPEGSEEARYLANFRKPYNNNNSGSGWGSNMQSQGSAQQQQRPPSRMEETLNQFMLMTQSNFEAMKSSQATSNKNHEASIKNLEVQMGQLSRQFSMLQNQGGFGGNTHDNPKNETCNGITLRSREIPERPAVEKPLKKRVIEGEVENKQEVVVENERHEGEVENENISKEGEISEDEEEEVEKQREIKEKESKKVEKGKGVDESPYARMPYPRRKKVKNLEREKEFKKFMKVLNKLEMAIPLVEALEQMSSYAKFLKELLTKKRKPLDDEMVSITEECSALIQRKLPQKKKDLGSFTIPCSIGNLTIEKALCDLGASINLMPLSMMKKIPGAVAKPTKMSLSLADRSIVHPEGILHDVLVRVAGFVFPADFVVLDIEETREWEPLLLGRPFLATSRALIDVEMGELMLRTDDQQVTFNVFDKMKGDDGDPQCFKIQVHPHFISEVHEKRYTQIRTFTINQEKGFGEDLLNGVAEIGNEIKSRGWEKFNKLMMKDETNPGNQMWVREFLVNAYLPDQPMFPEYSSVVRGVKVSYSFESINNLLGCAAGGVCEFLRERERIDKSGIEVREELKSIVCRPGAMWLAHSPASLPRRLSLTSFNPIHRAWGEFWLKNVRVVGNNSEIQLDNAYAVRLLVEGKYINLGYWLQKDLHEIANHPNPTFTLGHCNLIAALCRANNVPMDVQEGDLHPVRPLSLSYFIKKFERGPIEPRGEGNIAREEALREEEEINRFEEGNHPDQQGDPVHESQDIPAQAPPRYSLDMNQLASMLHQMEISQYSGLPNLYFDTASTMYTEAMTYRSTFPPPTFGTLYPIDADWEAHQARELTSFQARQVYNSGLRSSELAEIERRRRFEQDEAAAMEREMLDVDGLNLNLNSPFTNNFTGQPDDIV</sequence>
<evidence type="ECO:0000313" key="1">
    <source>
        <dbReference type="EMBL" id="CAJ2627638.1"/>
    </source>
</evidence>